<evidence type="ECO:0000313" key="3">
    <source>
        <dbReference type="Proteomes" id="UP000264445"/>
    </source>
</evidence>
<dbReference type="RefSeq" id="WP_278429180.1">
    <property type="nucleotide sequence ID" value="NZ_DOLB01000106.1"/>
</dbReference>
<sequence>MRPTITDSAKEVICSELKLPFVHSVILIGSRARGDGNAKSDYDLYVVVPVSLLPLLFPILKKKEKILRERLKVDVSISPLTYSRMKRGKDTLLFHVKKEGVILCGKNIKSLIKINSVNELPMDELYQYFFDALFYLIRYFNLYDDFDQDARNKLIRNAAKCVLYCADLRLMITGVYAGSWKKIAELSNDKLVKDSYDIICGKLKIRNEFHFWFLARDYALETFKILIKKQYRTNLDLDTFSRIYLSQKVSILKSIQFFILAFPIFKKNRSTISIFWHILRRQPIDKYLHMLLLSLLSSQEDERNINILIKIMRNLGVGIEQNILEDLWNKGKEILEMYAPYMWAKSVI</sequence>
<protein>
    <recommendedName>
        <fullName evidence="1">Polymerase nucleotidyl transferase domain-containing protein</fullName>
    </recommendedName>
</protein>
<dbReference type="GO" id="GO:0016779">
    <property type="term" value="F:nucleotidyltransferase activity"/>
    <property type="evidence" value="ECO:0007669"/>
    <property type="project" value="InterPro"/>
</dbReference>
<comment type="caution">
    <text evidence="2">The sequence shown here is derived from an EMBL/GenBank/DDBJ whole genome shotgun (WGS) entry which is preliminary data.</text>
</comment>
<dbReference type="InterPro" id="IPR002934">
    <property type="entry name" value="Polymerase_NTP_transf_dom"/>
</dbReference>
<dbReference type="SUPFAM" id="SSF81301">
    <property type="entry name" value="Nucleotidyltransferase"/>
    <property type="match status" value="1"/>
</dbReference>
<gene>
    <name evidence="2" type="ORF">DEA61_07320</name>
</gene>
<reference evidence="2 3" key="1">
    <citation type="journal article" date="2018" name="Nat. Biotechnol.">
        <title>A standardized bacterial taxonomy based on genome phylogeny substantially revises the tree of life.</title>
        <authorList>
            <person name="Parks D.H."/>
            <person name="Chuvochina M."/>
            <person name="Waite D.W."/>
            <person name="Rinke C."/>
            <person name="Skarshewski A."/>
            <person name="Chaumeil P.A."/>
            <person name="Hugenholtz P."/>
        </authorList>
    </citation>
    <scope>NUCLEOTIDE SEQUENCE [LARGE SCALE GENOMIC DNA]</scope>
    <source>
        <strain evidence="2">UBA12544</strain>
    </source>
</reference>
<dbReference type="AlphaFoldDB" id="A0A357VPP4"/>
<accession>A0A357VPP4</accession>
<organism evidence="2 3">
    <name type="scientific">Caldanaerobacter subterraneus</name>
    <dbReference type="NCBI Taxonomy" id="911092"/>
    <lineage>
        <taxon>Bacteria</taxon>
        <taxon>Bacillati</taxon>
        <taxon>Bacillota</taxon>
        <taxon>Clostridia</taxon>
        <taxon>Thermoanaerobacterales</taxon>
        <taxon>Thermoanaerobacteraceae</taxon>
        <taxon>Caldanaerobacter</taxon>
    </lineage>
</organism>
<dbReference type="Gene3D" id="3.30.460.10">
    <property type="entry name" value="Beta Polymerase, domain 2"/>
    <property type="match status" value="1"/>
</dbReference>
<evidence type="ECO:0000313" key="2">
    <source>
        <dbReference type="EMBL" id="HBT49621.1"/>
    </source>
</evidence>
<dbReference type="InterPro" id="IPR043519">
    <property type="entry name" value="NT_sf"/>
</dbReference>
<feature type="domain" description="Polymerase nucleotidyl transferase" evidence="1">
    <location>
        <begin position="12"/>
        <end position="87"/>
    </location>
</feature>
<dbReference type="Proteomes" id="UP000264445">
    <property type="component" value="Unassembled WGS sequence"/>
</dbReference>
<name>A0A357VPP4_9THEO</name>
<evidence type="ECO:0000259" key="1">
    <source>
        <dbReference type="Pfam" id="PF01909"/>
    </source>
</evidence>
<dbReference type="CDD" id="cd05403">
    <property type="entry name" value="NT_KNTase_like"/>
    <property type="match status" value="1"/>
</dbReference>
<dbReference type="EMBL" id="DOLB01000106">
    <property type="protein sequence ID" value="HBT49621.1"/>
    <property type="molecule type" value="Genomic_DNA"/>
</dbReference>
<proteinExistence type="predicted"/>
<dbReference type="Pfam" id="PF01909">
    <property type="entry name" value="NTP_transf_2"/>
    <property type="match status" value="1"/>
</dbReference>